<feature type="coiled-coil region" evidence="1">
    <location>
        <begin position="369"/>
        <end position="396"/>
    </location>
</feature>
<reference evidence="4 5" key="1">
    <citation type="submission" date="2018-04" db="EMBL/GenBank/DDBJ databases">
        <title>Pelagivirga bohaiensis gen. nov., sp. nov., a bacterium isolated from the Bohai Sea.</title>
        <authorList>
            <person name="Ji X."/>
        </authorList>
    </citation>
    <scope>NUCLEOTIDE SEQUENCE [LARGE SCALE GENOMIC DNA]</scope>
    <source>
        <strain evidence="4 5">BH-SD16</strain>
    </source>
</reference>
<dbReference type="OrthoDB" id="7810642at2"/>
<dbReference type="AlphaFoldDB" id="A0A2T7FSU0"/>
<evidence type="ECO:0000256" key="3">
    <source>
        <dbReference type="SAM" id="Phobius"/>
    </source>
</evidence>
<sequence>MTTKPKAQKFRVRRASAQPKADAPATPPPQTSDAQGKPDARPSPEPTPKTQPDPTPKTGAVDSARTVAAETDIDAIRQEGLTGRQLRMARRVAQKNGLAVTSDFDAVRQLRQKGIDPFQRANVLELVTPNNAQTRAAATELQTTTAKEPAEQPRVQLPQTVKRSNALPSTQLGAPDNPAERRASEISRIQRDIAKRRRRNLLALMGRLAMFVILPTLAAGYYFYVVATPMYGTKSEFVIQQAESTGASGLGGLFQGTGLATQTDSTTVQSYMTSREAFLRLDEDHGFIEHFSDPSIDPIQRLEEGASNEAAYAVFQDHVQIGYDPTEGILKMEVIAADPQKSQEFSEALIGYAEEQVDQLTQRVRSDQMEGAMLEAEQAEERRQEALAALVAVQEEIQQPDATGATASLQQRITTLQIELDQERLSLASLLNNRRPNEAQVNATQSQITLLENQINDLRGQLSSGDGGSIVSNNARLRQAEENYLIAVQKVQAASASLDTARIEANRQVRYMSISVAPIAPDEATYPKAFENTLLAFLILSGIYLMISLTASILREQVSS</sequence>
<dbReference type="InterPro" id="IPR050445">
    <property type="entry name" value="Bact_polysacc_biosynth/exp"/>
</dbReference>
<dbReference type="GO" id="GO:0004713">
    <property type="term" value="F:protein tyrosine kinase activity"/>
    <property type="evidence" value="ECO:0007669"/>
    <property type="project" value="TreeGrafter"/>
</dbReference>
<dbReference type="PANTHER" id="PTHR32309:SF13">
    <property type="entry name" value="FERRIC ENTEROBACTIN TRANSPORT PROTEIN FEPE"/>
    <property type="match status" value="1"/>
</dbReference>
<accession>A0A2T7FSU0</accession>
<keyword evidence="3" id="KW-0472">Membrane</keyword>
<name>A0A2T7FSU0_9RHOB</name>
<keyword evidence="3" id="KW-1133">Transmembrane helix</keyword>
<proteinExistence type="predicted"/>
<organism evidence="4 5">
    <name type="scientific">Thalassorhabdomicrobium marinisediminis</name>
    <dbReference type="NCBI Taxonomy" id="2170577"/>
    <lineage>
        <taxon>Bacteria</taxon>
        <taxon>Pseudomonadati</taxon>
        <taxon>Pseudomonadota</taxon>
        <taxon>Alphaproteobacteria</taxon>
        <taxon>Rhodobacterales</taxon>
        <taxon>Paracoccaceae</taxon>
        <taxon>Thalassorhabdomicrobium</taxon>
    </lineage>
</organism>
<evidence type="ECO:0000313" key="4">
    <source>
        <dbReference type="EMBL" id="PVA05240.1"/>
    </source>
</evidence>
<dbReference type="EMBL" id="QCYG01000013">
    <property type="protein sequence ID" value="PVA05240.1"/>
    <property type="molecule type" value="Genomic_DNA"/>
</dbReference>
<feature type="compositionally biased region" description="Pro residues" evidence="2">
    <location>
        <begin position="43"/>
        <end position="55"/>
    </location>
</feature>
<dbReference type="RefSeq" id="WP_108642208.1">
    <property type="nucleotide sequence ID" value="NZ_QCYG01000013.1"/>
</dbReference>
<feature type="compositionally biased region" description="Basic residues" evidence="2">
    <location>
        <begin position="1"/>
        <end position="14"/>
    </location>
</feature>
<evidence type="ECO:0000256" key="2">
    <source>
        <dbReference type="SAM" id="MobiDB-lite"/>
    </source>
</evidence>
<protein>
    <submittedName>
        <fullName evidence="4">Capsule biosynthesis protein</fullName>
    </submittedName>
</protein>
<keyword evidence="5" id="KW-1185">Reference proteome</keyword>
<evidence type="ECO:0000256" key="1">
    <source>
        <dbReference type="SAM" id="Coils"/>
    </source>
</evidence>
<feature type="compositionally biased region" description="Polar residues" evidence="2">
    <location>
        <begin position="163"/>
        <end position="172"/>
    </location>
</feature>
<keyword evidence="3" id="KW-0812">Transmembrane</keyword>
<evidence type="ECO:0000313" key="5">
    <source>
        <dbReference type="Proteomes" id="UP000244817"/>
    </source>
</evidence>
<dbReference type="Proteomes" id="UP000244817">
    <property type="component" value="Unassembled WGS sequence"/>
</dbReference>
<dbReference type="PANTHER" id="PTHR32309">
    <property type="entry name" value="TYROSINE-PROTEIN KINASE"/>
    <property type="match status" value="1"/>
</dbReference>
<feature type="transmembrane region" description="Helical" evidence="3">
    <location>
        <begin position="534"/>
        <end position="554"/>
    </location>
</feature>
<feature type="transmembrane region" description="Helical" evidence="3">
    <location>
        <begin position="201"/>
        <end position="224"/>
    </location>
</feature>
<dbReference type="GO" id="GO:0005886">
    <property type="term" value="C:plasma membrane"/>
    <property type="evidence" value="ECO:0007669"/>
    <property type="project" value="TreeGrafter"/>
</dbReference>
<gene>
    <name evidence="4" type="ORF">DC363_16205</name>
</gene>
<feature type="region of interest" description="Disordered" evidence="2">
    <location>
        <begin position="1"/>
        <end position="64"/>
    </location>
</feature>
<feature type="region of interest" description="Disordered" evidence="2">
    <location>
        <begin position="163"/>
        <end position="183"/>
    </location>
</feature>
<comment type="caution">
    <text evidence="4">The sequence shown here is derived from an EMBL/GenBank/DDBJ whole genome shotgun (WGS) entry which is preliminary data.</text>
</comment>
<keyword evidence="1" id="KW-0175">Coiled coil</keyword>